<reference evidence="1 2" key="1">
    <citation type="journal article" date="2018" name="Nat. Ecol. Evol.">
        <title>Pezizomycetes genomes reveal the molecular basis of ectomycorrhizal truffle lifestyle.</title>
        <authorList>
            <person name="Murat C."/>
            <person name="Payen T."/>
            <person name="Noel B."/>
            <person name="Kuo A."/>
            <person name="Morin E."/>
            <person name="Chen J."/>
            <person name="Kohler A."/>
            <person name="Krizsan K."/>
            <person name="Balestrini R."/>
            <person name="Da Silva C."/>
            <person name="Montanini B."/>
            <person name="Hainaut M."/>
            <person name="Levati E."/>
            <person name="Barry K.W."/>
            <person name="Belfiori B."/>
            <person name="Cichocki N."/>
            <person name="Clum A."/>
            <person name="Dockter R.B."/>
            <person name="Fauchery L."/>
            <person name="Guy J."/>
            <person name="Iotti M."/>
            <person name="Le Tacon F."/>
            <person name="Lindquist E.A."/>
            <person name="Lipzen A."/>
            <person name="Malagnac F."/>
            <person name="Mello A."/>
            <person name="Molinier V."/>
            <person name="Miyauchi S."/>
            <person name="Poulain J."/>
            <person name="Riccioni C."/>
            <person name="Rubini A."/>
            <person name="Sitrit Y."/>
            <person name="Splivallo R."/>
            <person name="Traeger S."/>
            <person name="Wang M."/>
            <person name="Zifcakova L."/>
            <person name="Wipf D."/>
            <person name="Zambonelli A."/>
            <person name="Paolocci F."/>
            <person name="Nowrousian M."/>
            <person name="Ottonello S."/>
            <person name="Baldrian P."/>
            <person name="Spatafora J.W."/>
            <person name="Henrissat B."/>
            <person name="Nagy L.G."/>
            <person name="Aury J.M."/>
            <person name="Wincker P."/>
            <person name="Grigoriev I.V."/>
            <person name="Bonfante P."/>
            <person name="Martin F.M."/>
        </authorList>
    </citation>
    <scope>NUCLEOTIDE SEQUENCE [LARGE SCALE GENOMIC DNA]</scope>
    <source>
        <strain evidence="1 2">RN42</strain>
    </source>
</reference>
<organism evidence="1 2">
    <name type="scientific">Ascobolus immersus RN42</name>
    <dbReference type="NCBI Taxonomy" id="1160509"/>
    <lineage>
        <taxon>Eukaryota</taxon>
        <taxon>Fungi</taxon>
        <taxon>Dikarya</taxon>
        <taxon>Ascomycota</taxon>
        <taxon>Pezizomycotina</taxon>
        <taxon>Pezizomycetes</taxon>
        <taxon>Pezizales</taxon>
        <taxon>Ascobolaceae</taxon>
        <taxon>Ascobolus</taxon>
    </lineage>
</organism>
<evidence type="ECO:0000313" key="1">
    <source>
        <dbReference type="EMBL" id="RPA81706.1"/>
    </source>
</evidence>
<accession>A0A3N4I8B6</accession>
<dbReference type="AlphaFoldDB" id="A0A3N4I8B6"/>
<protein>
    <submittedName>
        <fullName evidence="1">Uncharacterized protein</fullName>
    </submittedName>
</protein>
<dbReference type="Proteomes" id="UP000275078">
    <property type="component" value="Unassembled WGS sequence"/>
</dbReference>
<gene>
    <name evidence="1" type="ORF">BJ508DRAFT_326167</name>
</gene>
<keyword evidence="2" id="KW-1185">Reference proteome</keyword>
<proteinExistence type="predicted"/>
<evidence type="ECO:0000313" key="2">
    <source>
        <dbReference type="Proteomes" id="UP000275078"/>
    </source>
</evidence>
<dbReference type="EMBL" id="ML119677">
    <property type="protein sequence ID" value="RPA81706.1"/>
    <property type="molecule type" value="Genomic_DNA"/>
</dbReference>
<name>A0A3N4I8B6_ASCIM</name>
<sequence length="255" mass="28849">MSNLHKIRPSTESSSVRSAIVVLLDPQNYAIRSYEDPPPAASPSAASPAVPPAVSSIAKGYARDLISQARLFREQETDNNKLYRQHNDGQKKTLILTRMRKMYWSSKESELVQIRTMLQTVEELDPFITPILKLINSFAFCHYPGRLGVSFFHNYGTLKKLLSEELFTKLRNREAHRELFVDDPVNVPVITSPVYPLFKPTNLIAFGMKYEFQLKNCPVASHELFHALERRTEEELNASTLYGNGPSTNASASFA</sequence>